<dbReference type="OrthoDB" id="14911at2759"/>
<evidence type="ECO:0000313" key="8">
    <source>
        <dbReference type="EMBL" id="KAF7122101.1"/>
    </source>
</evidence>
<dbReference type="CDD" id="cd09138">
    <property type="entry name" value="PLDc_vPLD1_2_yPLD_like_1"/>
    <property type="match status" value="1"/>
</dbReference>
<dbReference type="EMBL" id="JACBAF010002255">
    <property type="protein sequence ID" value="KAF7160890.1"/>
    <property type="molecule type" value="Genomic_DNA"/>
</dbReference>
<proteinExistence type="predicted"/>
<feature type="domain" description="PLD phosphodiesterase" evidence="7">
    <location>
        <begin position="626"/>
        <end position="653"/>
    </location>
</feature>
<dbReference type="EMBL" id="JACBAD010002030">
    <property type="protein sequence ID" value="KAF7122101.1"/>
    <property type="molecule type" value="Genomic_DNA"/>
</dbReference>
<dbReference type="PROSITE" id="PS50035">
    <property type="entry name" value="PLD"/>
    <property type="match status" value="2"/>
</dbReference>
<dbReference type="GO" id="GO:0004630">
    <property type="term" value="F:phospholipase D activity"/>
    <property type="evidence" value="ECO:0007669"/>
    <property type="project" value="UniProtKB-EC"/>
</dbReference>
<dbReference type="Pfam" id="PF13091">
    <property type="entry name" value="PLDc_2"/>
    <property type="match status" value="1"/>
</dbReference>
<sequence>MGKVKEKYKHEIDHLENALKDTRLHDATVKAHHLKHKVGKFFNIVNPNHRHDEEHERETDNKRAAIAESHRYESFAPVREGNRVKWYVDALDYLWAVSVALEEAKELIYIEDWWLSPELFLRRPPYLTREWRLDQVLKRRAEAGVKIYVIIYKEVSQALTCNSAHTKHVLRNLCPEGTPGHGNIKVLRHPDHNIFENMADMTFYWAHHEKFIVIDYAVAFIGGIDLCFGRWDCHQHPLADVHPANLKDEIFPGQDWNNNRIMDFQSVADWQSNEVSKLEYGRMPWHDVSMGLMGDCVYDIAEHFVLRWNFVKRDKYKRDDGVDWLLLEGRTRKDEDLVGVQRPRYPSGKYIQHPFNPIDTKPRGKQGTVRGQIIRSSADWSSGILTEHSIQNAFCESIRNAQHLVYIENQFFITATGDQQKPIINTIGRAIVEACVRAGKEGRKFRVIIVIPAIPGFAGDLRESAATGTRAIMDYQYKSILRGEHSIFGQISAQGVDPRNHVFLFNLRAYDRINRTPALEELENEAGITYHDIQRGIAESIMSDSVHPAVGKEGDKHEVDYDDAQREKEERIERLRRYEEKQGSRRNDQYQSKDSVAHTMMLNGGKMSEEPWEGDPESEKANFVQEELYVHAKVCIVDDRIAICGSANINDRSQLGYHDSELAIVVEDQDFIDSTMDGKPYRASRLAATLRRQLWREHLGLLPAQDFDASKRPNAQPPNVCLNEILEGPENDFVTDPLNDDLWKTWTEQATTNTEVYRMLFRTDPDDNICTFEDYDNFRPPGDIKEGHLFDPHQPVKDVREKLDRIKGHLVWMPLDFLKDAEMAEPSLAVNQITEHIVPEDIQAGLEDPKLRPRLQRSECSSSVVSIIKQNNQTMLFIQASDRQALYYDAMRQNYTVFQAGGLKLIAAPWAYALVSDAKKQFMEATKPRNNAPDSRFKEDEPAITYTSSCCNSTNSDGSSGRIAKIYDTVNNRGVALPGPRARMSNWKMSIRCNWTFSPMALPTTGATVTEEEFTLPAFVNQQQPNSQRPDSSSSDNPEETTYLPYLQDSWYWELVEKLLAGQSNKWFSLVNVEGKHLLVYHEASGKWSQCVLQLQLSTILYQLHDVHGHPGEVLRKEELLGDLGALNIVKDQHLERKRAALTPGQALRKEELLRDHAELKERKDHYLARENEIQQAIEGPKVTGEIKFVLEVGVSESARELAMDARRWIESTGSTTKTVITISVGNYNDDSVIEKPITINLYAAHPRP</sequence>
<dbReference type="InterPro" id="IPR025202">
    <property type="entry name" value="PLD-like_dom"/>
</dbReference>
<organism evidence="8 10">
    <name type="scientific">Aspergillus hiratsukae</name>
    <dbReference type="NCBI Taxonomy" id="1194566"/>
    <lineage>
        <taxon>Eukaryota</taxon>
        <taxon>Fungi</taxon>
        <taxon>Dikarya</taxon>
        <taxon>Ascomycota</taxon>
        <taxon>Pezizomycotina</taxon>
        <taxon>Eurotiomycetes</taxon>
        <taxon>Eurotiomycetidae</taxon>
        <taxon>Eurotiales</taxon>
        <taxon>Aspergillaceae</taxon>
        <taxon>Aspergillus</taxon>
        <taxon>Aspergillus subgen. Fumigati</taxon>
    </lineage>
</organism>
<evidence type="ECO:0000313" key="9">
    <source>
        <dbReference type="EMBL" id="KAF7160890.1"/>
    </source>
</evidence>
<evidence type="ECO:0000256" key="6">
    <source>
        <dbReference type="SAM" id="MobiDB-lite"/>
    </source>
</evidence>
<keyword evidence="2" id="KW-0677">Repeat</keyword>
<feature type="region of interest" description="Disordered" evidence="6">
    <location>
        <begin position="576"/>
        <end position="595"/>
    </location>
</feature>
<dbReference type="InterPro" id="IPR001736">
    <property type="entry name" value="PLipase_D/transphosphatidylase"/>
</dbReference>
<feature type="compositionally biased region" description="Polar residues" evidence="6">
    <location>
        <begin position="1020"/>
        <end position="1036"/>
    </location>
</feature>
<evidence type="ECO:0000259" key="7">
    <source>
        <dbReference type="PROSITE" id="PS50035"/>
    </source>
</evidence>
<name>A0A8H6P906_9EURO</name>
<dbReference type="Proteomes" id="UP000662466">
    <property type="component" value="Unassembled WGS sequence"/>
</dbReference>
<feature type="compositionally biased region" description="Basic and acidic residues" evidence="6">
    <location>
        <begin position="550"/>
        <end position="568"/>
    </location>
</feature>
<gene>
    <name evidence="8" type="ORF">CNMCM5793_000056</name>
    <name evidence="9" type="ORF">CNMCM6106_008264</name>
</gene>
<dbReference type="InterPro" id="IPR015679">
    <property type="entry name" value="PLipase_D_fam"/>
</dbReference>
<dbReference type="Gene3D" id="3.30.870.10">
    <property type="entry name" value="Endonuclease Chain A"/>
    <property type="match status" value="3"/>
</dbReference>
<evidence type="ECO:0000256" key="1">
    <source>
        <dbReference type="ARBA" id="ARBA00012027"/>
    </source>
</evidence>
<protein>
    <recommendedName>
        <fullName evidence="1">phospholipase D</fullName>
        <ecNumber evidence="1">3.1.4.4</ecNumber>
    </recommendedName>
</protein>
<keyword evidence="4" id="KW-0442">Lipid degradation</keyword>
<dbReference type="FunFam" id="3.30.870.10:FF:000032">
    <property type="entry name" value="Phospholipase"/>
    <property type="match status" value="1"/>
</dbReference>
<keyword evidence="3" id="KW-0378">Hydrolase</keyword>
<dbReference type="CDD" id="cd09141">
    <property type="entry name" value="PLDc_vPLD1_2_yPLD_like_2"/>
    <property type="match status" value="1"/>
</dbReference>
<keyword evidence="5" id="KW-0443">Lipid metabolism</keyword>
<accession>A0A8H6P906</accession>
<evidence type="ECO:0000256" key="3">
    <source>
        <dbReference type="ARBA" id="ARBA00022801"/>
    </source>
</evidence>
<dbReference type="Proteomes" id="UP000630445">
    <property type="component" value="Unassembled WGS sequence"/>
</dbReference>
<evidence type="ECO:0000256" key="5">
    <source>
        <dbReference type="ARBA" id="ARBA00023098"/>
    </source>
</evidence>
<dbReference type="FunFam" id="3.30.870.10:FF:000034">
    <property type="entry name" value="Phospholipase"/>
    <property type="match status" value="1"/>
</dbReference>
<evidence type="ECO:0000256" key="4">
    <source>
        <dbReference type="ARBA" id="ARBA00022963"/>
    </source>
</evidence>
<dbReference type="EC" id="3.1.4.4" evidence="1"/>
<dbReference type="SUPFAM" id="SSF56024">
    <property type="entry name" value="Phospholipase D/nuclease"/>
    <property type="match status" value="2"/>
</dbReference>
<dbReference type="PANTHER" id="PTHR18896">
    <property type="entry name" value="PHOSPHOLIPASE D"/>
    <property type="match status" value="1"/>
</dbReference>
<dbReference type="PANTHER" id="PTHR18896:SF128">
    <property type="entry name" value="PHOSPHOLIPASE"/>
    <property type="match status" value="1"/>
</dbReference>
<feature type="compositionally biased region" description="Basic and acidic residues" evidence="6">
    <location>
        <begin position="576"/>
        <end position="588"/>
    </location>
</feature>
<feature type="region of interest" description="Disordered" evidence="6">
    <location>
        <begin position="1019"/>
        <end position="1040"/>
    </location>
</feature>
<keyword evidence="10" id="KW-1185">Reference proteome</keyword>
<dbReference type="Pfam" id="PF00614">
    <property type="entry name" value="PLDc"/>
    <property type="match status" value="1"/>
</dbReference>
<comment type="caution">
    <text evidence="8">The sequence shown here is derived from an EMBL/GenBank/DDBJ whole genome shotgun (WGS) entry which is preliminary data.</text>
</comment>
<evidence type="ECO:0000313" key="10">
    <source>
        <dbReference type="Proteomes" id="UP000630445"/>
    </source>
</evidence>
<reference evidence="8" key="1">
    <citation type="submission" date="2020-06" db="EMBL/GenBank/DDBJ databases">
        <title>Draft genome sequences of strains closely related to Aspergillus parafelis and Aspergillus hiratsukae.</title>
        <authorList>
            <person name="Dos Santos R.A.C."/>
            <person name="Rivero-Menendez O."/>
            <person name="Steenwyk J.L."/>
            <person name="Mead M.E."/>
            <person name="Goldman G.H."/>
            <person name="Alastruey-Izquierdo A."/>
            <person name="Rokas A."/>
        </authorList>
    </citation>
    <scope>NUCLEOTIDE SEQUENCE</scope>
    <source>
        <strain evidence="8">CNM-CM5793</strain>
        <strain evidence="9">CNM-CM6106</strain>
    </source>
</reference>
<dbReference type="AlphaFoldDB" id="A0A8H6P906"/>
<dbReference type="SMART" id="SM00155">
    <property type="entry name" value="PLDc"/>
    <property type="match status" value="2"/>
</dbReference>
<evidence type="ECO:0000256" key="2">
    <source>
        <dbReference type="ARBA" id="ARBA00022737"/>
    </source>
</evidence>
<feature type="domain" description="PLD phosphodiesterase" evidence="7">
    <location>
        <begin position="203"/>
        <end position="230"/>
    </location>
</feature>
<feature type="region of interest" description="Disordered" evidence="6">
    <location>
        <begin position="547"/>
        <end position="568"/>
    </location>
</feature>
<dbReference type="GO" id="GO:0009395">
    <property type="term" value="P:phospholipid catabolic process"/>
    <property type="evidence" value="ECO:0007669"/>
    <property type="project" value="TreeGrafter"/>
</dbReference>